<dbReference type="Proteomes" id="UP001181355">
    <property type="component" value="Chromosome"/>
</dbReference>
<dbReference type="Pfam" id="PF00497">
    <property type="entry name" value="SBP_bac_3"/>
    <property type="match status" value="1"/>
</dbReference>
<dbReference type="Gene3D" id="3.40.190.10">
    <property type="entry name" value="Periplasmic binding protein-like II"/>
    <property type="match status" value="2"/>
</dbReference>
<proteinExistence type="predicted"/>
<dbReference type="SUPFAM" id="SSF53850">
    <property type="entry name" value="Periplasmic binding protein-like II"/>
    <property type="match status" value="1"/>
</dbReference>
<accession>A0ABY9RLA0</accession>
<reference evidence="3" key="1">
    <citation type="submission" date="2023-09" db="EMBL/GenBank/DDBJ databases">
        <title>Undibacterium sp. 20NA77.5 isolated from freshwater.</title>
        <authorList>
            <person name="Le V."/>
            <person name="Ko S.-R."/>
            <person name="Ahn C.-Y."/>
            <person name="Oh H.-M."/>
        </authorList>
    </citation>
    <scope>NUCLEOTIDE SEQUENCE</scope>
    <source>
        <strain evidence="3">20NA77.5</strain>
    </source>
</reference>
<dbReference type="PANTHER" id="PTHR35936:SF19">
    <property type="entry name" value="AMINO-ACID-BINDING PROTEIN YXEM-RELATED"/>
    <property type="match status" value="1"/>
</dbReference>
<evidence type="ECO:0000256" key="1">
    <source>
        <dbReference type="ARBA" id="ARBA00022729"/>
    </source>
</evidence>
<evidence type="ECO:0000313" key="3">
    <source>
        <dbReference type="EMBL" id="WMW81995.1"/>
    </source>
</evidence>
<name>A0ABY9RLA0_9BURK</name>
<evidence type="ECO:0000259" key="2">
    <source>
        <dbReference type="SMART" id="SM00062"/>
    </source>
</evidence>
<dbReference type="InterPro" id="IPR001638">
    <property type="entry name" value="Solute-binding_3/MltF_N"/>
</dbReference>
<protein>
    <submittedName>
        <fullName evidence="3">Transporter substrate-binding domain-containing protein</fullName>
    </submittedName>
</protein>
<dbReference type="PANTHER" id="PTHR35936">
    <property type="entry name" value="MEMBRANE-BOUND LYTIC MUREIN TRANSGLYCOSYLASE F"/>
    <property type="match status" value="1"/>
</dbReference>
<sequence>MGFSSTSWSATLEVEHECGQIRVGLLEIGALFYRLPDGRFSGIDQDILEALALRTNCQFKPRVESQARIWSQIREASLDMSMSGIKTIEREEWATSVPYFSTRNYALISTSLSAQEQTAAGFLANKNLKMAVIKGFQHGRQYNDFVTNLRHQNRIYEVADFASLIKLLQVKRVHGILIIPTSYIDLSRQKQLPESTVLRDWYPNDAFVAGLYISKRTISPKSVQMLQTALNGMQADGTLERIFARYVGDKLAKEMLLDPNQLKSLGQ</sequence>
<keyword evidence="1" id="KW-0732">Signal</keyword>
<dbReference type="EMBL" id="CP133720">
    <property type="protein sequence ID" value="WMW81995.1"/>
    <property type="molecule type" value="Genomic_DNA"/>
</dbReference>
<feature type="domain" description="Solute-binding protein family 3/N-terminal" evidence="2">
    <location>
        <begin position="25"/>
        <end position="250"/>
    </location>
</feature>
<organism evidence="3 4">
    <name type="scientific">Undibacterium cyanobacteriorum</name>
    <dbReference type="NCBI Taxonomy" id="3073561"/>
    <lineage>
        <taxon>Bacteria</taxon>
        <taxon>Pseudomonadati</taxon>
        <taxon>Pseudomonadota</taxon>
        <taxon>Betaproteobacteria</taxon>
        <taxon>Burkholderiales</taxon>
        <taxon>Oxalobacteraceae</taxon>
        <taxon>Undibacterium</taxon>
    </lineage>
</organism>
<keyword evidence="4" id="KW-1185">Reference proteome</keyword>
<dbReference type="SMART" id="SM00062">
    <property type="entry name" value="PBPb"/>
    <property type="match status" value="1"/>
</dbReference>
<gene>
    <name evidence="3" type="ORF">RF679_06835</name>
</gene>
<dbReference type="RefSeq" id="WP_309483472.1">
    <property type="nucleotide sequence ID" value="NZ_CP133720.1"/>
</dbReference>
<evidence type="ECO:0000313" key="4">
    <source>
        <dbReference type="Proteomes" id="UP001181355"/>
    </source>
</evidence>